<dbReference type="SUPFAM" id="SSF159245">
    <property type="entry name" value="AttH-like"/>
    <property type="match status" value="1"/>
</dbReference>
<proteinExistence type="predicted"/>
<dbReference type="RefSeq" id="XP_007743135.1">
    <property type="nucleotide sequence ID" value="XM_007744945.1"/>
</dbReference>
<reference evidence="1 2" key="1">
    <citation type="submission" date="2013-03" db="EMBL/GenBank/DDBJ databases">
        <title>The Genome Sequence of Cladophialophora psammophila CBS 110553.</title>
        <authorList>
            <consortium name="The Broad Institute Genomics Platform"/>
            <person name="Cuomo C."/>
            <person name="de Hoog S."/>
            <person name="Gorbushina A."/>
            <person name="Walker B."/>
            <person name="Young S.K."/>
            <person name="Zeng Q."/>
            <person name="Gargeya S."/>
            <person name="Fitzgerald M."/>
            <person name="Haas B."/>
            <person name="Abouelleil A."/>
            <person name="Allen A.W."/>
            <person name="Alvarado L."/>
            <person name="Arachchi H.M."/>
            <person name="Berlin A.M."/>
            <person name="Chapman S.B."/>
            <person name="Gainer-Dewar J."/>
            <person name="Goldberg J."/>
            <person name="Griggs A."/>
            <person name="Gujja S."/>
            <person name="Hansen M."/>
            <person name="Howarth C."/>
            <person name="Imamovic A."/>
            <person name="Ireland A."/>
            <person name="Larimer J."/>
            <person name="McCowan C."/>
            <person name="Murphy C."/>
            <person name="Pearson M."/>
            <person name="Poon T.W."/>
            <person name="Priest M."/>
            <person name="Roberts A."/>
            <person name="Saif S."/>
            <person name="Shea T."/>
            <person name="Sisk P."/>
            <person name="Sykes S."/>
            <person name="Wortman J."/>
            <person name="Nusbaum C."/>
            <person name="Birren B."/>
        </authorList>
    </citation>
    <scope>NUCLEOTIDE SEQUENCE [LARGE SCALE GENOMIC DNA]</scope>
    <source>
        <strain evidence="1 2">CBS 110553</strain>
    </source>
</reference>
<comment type="caution">
    <text evidence="1">The sequence shown here is derived from an EMBL/GenBank/DDBJ whole genome shotgun (WGS) entry which is preliminary data.</text>
</comment>
<accession>W9WUK0</accession>
<protein>
    <recommendedName>
        <fullName evidence="3">AttH domain-containing protein</fullName>
    </recommendedName>
</protein>
<evidence type="ECO:0000313" key="2">
    <source>
        <dbReference type="Proteomes" id="UP000019471"/>
    </source>
</evidence>
<dbReference type="GeneID" id="19189062"/>
<dbReference type="EMBL" id="AMGX01000006">
    <property type="protein sequence ID" value="EXJ71837.1"/>
    <property type="molecule type" value="Genomic_DNA"/>
</dbReference>
<organism evidence="1 2">
    <name type="scientific">Cladophialophora psammophila CBS 110553</name>
    <dbReference type="NCBI Taxonomy" id="1182543"/>
    <lineage>
        <taxon>Eukaryota</taxon>
        <taxon>Fungi</taxon>
        <taxon>Dikarya</taxon>
        <taxon>Ascomycota</taxon>
        <taxon>Pezizomycotina</taxon>
        <taxon>Eurotiomycetes</taxon>
        <taxon>Chaetothyriomycetidae</taxon>
        <taxon>Chaetothyriales</taxon>
        <taxon>Herpotrichiellaceae</taxon>
        <taxon>Cladophialophora</taxon>
    </lineage>
</organism>
<sequence length="349" mass="40015">MTAPATQPLESDLWFDRPGDGEEWAGHTIHTHYFGFNIPEEKLGCFIYIRAMPVFNITSGGVCIFRGVDNVKNIDIDHCNFFYTMPFPKVEEGNVIKTANGLKVTFLEPGRKARIEYESKDGKTKFDVTQVAITPLLPRGHVMPGEEVNTNPKQKPGGSEQYMKCTGSLTLNGKDLKVDCFSVRDRSWRQVRTEEEVEYPPVAWSPICFGEDLVFNQCGYDSTQVWKDQFRVDPEKPIHFFSWLYKNGEIRQIPKVKRTILRWDPKTYSASEQIIEAEDDHGQKYEFHGEAIAAAHLPSWPNGVFIDLVYKWTDKASGRVTYCTYQEAWYAKNQHFMRGKISPDGNFVG</sequence>
<dbReference type="HOGENOM" id="CLU_789457_0_0_1"/>
<name>W9WUK0_9EURO</name>
<dbReference type="OrthoDB" id="4125025at2759"/>
<evidence type="ECO:0000313" key="1">
    <source>
        <dbReference type="EMBL" id="EXJ71837.1"/>
    </source>
</evidence>
<dbReference type="Proteomes" id="UP000019471">
    <property type="component" value="Unassembled WGS sequence"/>
</dbReference>
<gene>
    <name evidence="1" type="ORF">A1O5_04338</name>
</gene>
<dbReference type="AlphaFoldDB" id="W9WUK0"/>
<keyword evidence="2" id="KW-1185">Reference proteome</keyword>
<evidence type="ECO:0008006" key="3">
    <source>
        <dbReference type="Google" id="ProtNLM"/>
    </source>
</evidence>